<keyword evidence="2" id="KW-1185">Reference proteome</keyword>
<dbReference type="Proteomes" id="UP001148737">
    <property type="component" value="Unassembled WGS sequence"/>
</dbReference>
<name>A0ACC1QYJ0_9HYPO</name>
<gene>
    <name evidence="1" type="ORF">NLG97_g4664</name>
</gene>
<evidence type="ECO:0000313" key="1">
    <source>
        <dbReference type="EMBL" id="KAJ3493544.1"/>
    </source>
</evidence>
<reference evidence="1" key="1">
    <citation type="submission" date="2022-07" db="EMBL/GenBank/DDBJ databases">
        <title>Genome Sequence of Lecanicillium saksenae.</title>
        <authorList>
            <person name="Buettner E."/>
        </authorList>
    </citation>
    <scope>NUCLEOTIDE SEQUENCE</scope>
    <source>
        <strain evidence="1">VT-O1</strain>
    </source>
</reference>
<comment type="caution">
    <text evidence="1">The sequence shown here is derived from an EMBL/GenBank/DDBJ whole genome shotgun (WGS) entry which is preliminary data.</text>
</comment>
<organism evidence="1 2">
    <name type="scientific">Lecanicillium saksenae</name>
    <dbReference type="NCBI Taxonomy" id="468837"/>
    <lineage>
        <taxon>Eukaryota</taxon>
        <taxon>Fungi</taxon>
        <taxon>Dikarya</taxon>
        <taxon>Ascomycota</taxon>
        <taxon>Pezizomycotina</taxon>
        <taxon>Sordariomycetes</taxon>
        <taxon>Hypocreomycetidae</taxon>
        <taxon>Hypocreales</taxon>
        <taxon>Cordycipitaceae</taxon>
        <taxon>Lecanicillium</taxon>
    </lineage>
</organism>
<proteinExistence type="predicted"/>
<dbReference type="EMBL" id="JANAKD010000476">
    <property type="protein sequence ID" value="KAJ3493544.1"/>
    <property type="molecule type" value="Genomic_DNA"/>
</dbReference>
<protein>
    <submittedName>
        <fullName evidence="1">Uncharacterized protein</fullName>
    </submittedName>
</protein>
<sequence>MSSQNEGLPFYNVPGSSGFRLIEIPPEIEKLLEGPGAPVLYLEPGPDDMATLRSPEYTYNLKQKNTSNGLFLIKPYTSDDSSSQQGVAAIATIKETVELERVNKLLIKEKNPTTQKAGKWHERFGRDR</sequence>
<accession>A0ACC1QYJ0</accession>
<evidence type="ECO:0000313" key="2">
    <source>
        <dbReference type="Proteomes" id="UP001148737"/>
    </source>
</evidence>